<evidence type="ECO:0000313" key="3">
    <source>
        <dbReference type="Proteomes" id="UP000712600"/>
    </source>
</evidence>
<accession>A0A8S9PLC1</accession>
<gene>
    <name evidence="2" type="ORF">F2Q69_00006762</name>
</gene>
<proteinExistence type="predicted"/>
<sequence length="229" mass="25385">MPTLETPNSGTNATLPPMTSQGDEATREKTKGARIYDVEDSESETTTVHQYPLDQTVFYSKRDDEGVMMWNQDLLSFFGSEAYLVGPRVFQLDGFRVVPYTVGSPYRKSSISWKGGQSLGLVSVPVSGPAGLGPAWRLEAGGNDIGTPNKTPASVSPQGYTRGPCLEALWIRSQGPPLSSGKRKISDMENLPYFRIWKSLTYSNRLRPTSRQQYKEGLNPRTGDRHFKT</sequence>
<comment type="caution">
    <text evidence="2">The sequence shown here is derived from an EMBL/GenBank/DDBJ whole genome shotgun (WGS) entry which is preliminary data.</text>
</comment>
<feature type="region of interest" description="Disordered" evidence="1">
    <location>
        <begin position="208"/>
        <end position="229"/>
    </location>
</feature>
<feature type="region of interest" description="Disordered" evidence="1">
    <location>
        <begin position="1"/>
        <end position="32"/>
    </location>
</feature>
<feature type="compositionally biased region" description="Polar residues" evidence="1">
    <location>
        <begin position="1"/>
        <end position="23"/>
    </location>
</feature>
<evidence type="ECO:0000313" key="2">
    <source>
        <dbReference type="EMBL" id="KAF3513727.1"/>
    </source>
</evidence>
<dbReference type="AlphaFoldDB" id="A0A8S9PLC1"/>
<name>A0A8S9PLC1_BRACR</name>
<reference evidence="2" key="1">
    <citation type="submission" date="2019-12" db="EMBL/GenBank/DDBJ databases">
        <title>Genome sequencing and annotation of Brassica cretica.</title>
        <authorList>
            <person name="Studholme D.J."/>
            <person name="Sarris P."/>
        </authorList>
    </citation>
    <scope>NUCLEOTIDE SEQUENCE</scope>
    <source>
        <strain evidence="2">PFS-109/04</strain>
        <tissue evidence="2">Leaf</tissue>
    </source>
</reference>
<protein>
    <submittedName>
        <fullName evidence="2">Uncharacterized protein</fullName>
    </submittedName>
</protein>
<organism evidence="2 3">
    <name type="scientific">Brassica cretica</name>
    <name type="common">Mustard</name>
    <dbReference type="NCBI Taxonomy" id="69181"/>
    <lineage>
        <taxon>Eukaryota</taxon>
        <taxon>Viridiplantae</taxon>
        <taxon>Streptophyta</taxon>
        <taxon>Embryophyta</taxon>
        <taxon>Tracheophyta</taxon>
        <taxon>Spermatophyta</taxon>
        <taxon>Magnoliopsida</taxon>
        <taxon>eudicotyledons</taxon>
        <taxon>Gunneridae</taxon>
        <taxon>Pentapetalae</taxon>
        <taxon>rosids</taxon>
        <taxon>malvids</taxon>
        <taxon>Brassicales</taxon>
        <taxon>Brassicaceae</taxon>
        <taxon>Brassiceae</taxon>
        <taxon>Brassica</taxon>
    </lineage>
</organism>
<dbReference type="EMBL" id="QGKX02001521">
    <property type="protein sequence ID" value="KAF3513727.1"/>
    <property type="molecule type" value="Genomic_DNA"/>
</dbReference>
<evidence type="ECO:0000256" key="1">
    <source>
        <dbReference type="SAM" id="MobiDB-lite"/>
    </source>
</evidence>
<dbReference type="Proteomes" id="UP000712600">
    <property type="component" value="Unassembled WGS sequence"/>
</dbReference>